<comment type="cofactor">
    <cofactor evidence="7">
        <name>Zn(2+)</name>
        <dbReference type="ChEBI" id="CHEBI:29105"/>
    </cofactor>
    <text evidence="7">Binds 1 zinc ion.</text>
</comment>
<dbReference type="InterPro" id="IPR034005">
    <property type="entry name" value="M3A_DCP"/>
</dbReference>
<keyword evidence="2 7" id="KW-0645">Protease</keyword>
<evidence type="ECO:0000256" key="5">
    <source>
        <dbReference type="ARBA" id="ARBA00022833"/>
    </source>
</evidence>
<dbReference type="Gene3D" id="3.40.390.10">
    <property type="entry name" value="Collagenase (Catalytic Domain)"/>
    <property type="match status" value="1"/>
</dbReference>
<comment type="similarity">
    <text evidence="1 7">Belongs to the peptidase M3 family.</text>
</comment>
<dbReference type="RefSeq" id="WP_263571838.1">
    <property type="nucleotide sequence ID" value="NZ_JAJIRN010000006.1"/>
</dbReference>
<dbReference type="InterPro" id="IPR001567">
    <property type="entry name" value="Pept_M3A_M3B_dom"/>
</dbReference>
<evidence type="ECO:0000256" key="2">
    <source>
        <dbReference type="ARBA" id="ARBA00022670"/>
    </source>
</evidence>
<evidence type="ECO:0000256" key="4">
    <source>
        <dbReference type="ARBA" id="ARBA00022801"/>
    </source>
</evidence>
<dbReference type="InterPro" id="IPR024079">
    <property type="entry name" value="MetalloPept_cat_dom_sf"/>
</dbReference>
<dbReference type="PANTHER" id="PTHR43660">
    <property type="entry name" value="DIPEPTIDYL CARBOXYPEPTIDASE"/>
    <property type="match status" value="1"/>
</dbReference>
<dbReference type="EMBL" id="JAJIRN010000006">
    <property type="protein sequence ID" value="MCV2369244.1"/>
    <property type="molecule type" value="Genomic_DNA"/>
</dbReference>
<comment type="caution">
    <text evidence="9">The sequence shown here is derived from an EMBL/GenBank/DDBJ whole genome shotgun (WGS) entry which is preliminary data.</text>
</comment>
<evidence type="ECO:0000256" key="1">
    <source>
        <dbReference type="ARBA" id="ARBA00006040"/>
    </source>
</evidence>
<evidence type="ECO:0000256" key="6">
    <source>
        <dbReference type="ARBA" id="ARBA00023049"/>
    </source>
</evidence>
<keyword evidence="6 7" id="KW-0482">Metalloprotease</keyword>
<organism evidence="9 10">
    <name type="scientific">Roseateles oligotrophus</name>
    <dbReference type="NCBI Taxonomy" id="1769250"/>
    <lineage>
        <taxon>Bacteria</taxon>
        <taxon>Pseudomonadati</taxon>
        <taxon>Pseudomonadota</taxon>
        <taxon>Betaproteobacteria</taxon>
        <taxon>Burkholderiales</taxon>
        <taxon>Sphaerotilaceae</taxon>
        <taxon>Roseateles</taxon>
    </lineage>
</organism>
<dbReference type="InterPro" id="IPR024077">
    <property type="entry name" value="Neurolysin/TOP_dom2"/>
</dbReference>
<proteinExistence type="inferred from homology"/>
<evidence type="ECO:0000313" key="9">
    <source>
        <dbReference type="EMBL" id="MCV2369244.1"/>
    </source>
</evidence>
<evidence type="ECO:0000259" key="8">
    <source>
        <dbReference type="Pfam" id="PF01432"/>
    </source>
</evidence>
<dbReference type="Proteomes" id="UP001209701">
    <property type="component" value="Unassembled WGS sequence"/>
</dbReference>
<feature type="domain" description="Peptidase M3A/M3B catalytic" evidence="8">
    <location>
        <begin position="232"/>
        <end position="683"/>
    </location>
</feature>
<protein>
    <submittedName>
        <fullName evidence="9">M3 family metallopeptidase</fullName>
    </submittedName>
</protein>
<evidence type="ECO:0000313" key="10">
    <source>
        <dbReference type="Proteomes" id="UP001209701"/>
    </source>
</evidence>
<sequence length="688" mass="76140">MNQLTSNPLLQDWNTPYGLPPFAAIETAHFAPAFDAALLQHKAELDAIAEQAEAPTFANTLASFDSSGRLLTRLETVFYALAASATSPDLQAVQRAMAAPLAAHNNAVYMHQALFKRVDALYQERQALGLQAQELRLLERVHLDFVRAGAKLLGAAQTRYAQVMERLAELNTQFGQNVLAEESAYRLVLNGEADLTGLPDFVRASAAQAATERGLAGSHVITLSRSHIVPFLTFSERRDLREQAWRAWTSRGQTDGPTDNRAIAQEILTLRKEQARLHGHACFSDYALADTMAGTRAAVTGLLDKVWQPALAAAEGEREALQAMMLSLGHEFALEAWDWRFYSEKVRLARYDLQEAEVKPYFQLDAMVAAAFDCAKRLFGLNFVAKPEVAGYHPDVKVYEVQNGDGTVRGLFLQDNFARTTKRSGAWMNALRWQARNGRAGIDQLPIIQNNNNFAKGAPGQPTLLSFDDARTLFHEFGHGLHGLLSDVEFERLSGTQVLRDFVELPSQIFEHWMSEPEVLKKHARHYQTGEVIPDALLAKLKAAELFNQGYETVRYTASALVDLAIHSLTDETAPDVVEFEAKTMAAYGLPAAIGMNHRLTHFQHLFSGSSYASGYYVYMWAEVLDCDAFDAFVEAGSAFDTKVAARLRECILQTGSSVEPGAAFRAFRGRDAAVEPMLRSRGLLPVI</sequence>
<dbReference type="CDD" id="cd06456">
    <property type="entry name" value="M3A_DCP"/>
    <property type="match status" value="1"/>
</dbReference>
<accession>A0ABT2YGR0</accession>
<dbReference type="SUPFAM" id="SSF55486">
    <property type="entry name" value="Metalloproteases ('zincins'), catalytic domain"/>
    <property type="match status" value="1"/>
</dbReference>
<dbReference type="InterPro" id="IPR045090">
    <property type="entry name" value="Pept_M3A_M3B"/>
</dbReference>
<keyword evidence="3 7" id="KW-0479">Metal-binding</keyword>
<evidence type="ECO:0000256" key="3">
    <source>
        <dbReference type="ARBA" id="ARBA00022723"/>
    </source>
</evidence>
<keyword evidence="4 7" id="KW-0378">Hydrolase</keyword>
<evidence type="ECO:0000256" key="7">
    <source>
        <dbReference type="RuleBase" id="RU003435"/>
    </source>
</evidence>
<gene>
    <name evidence="9" type="ORF">LNV07_14255</name>
</gene>
<keyword evidence="10" id="KW-1185">Reference proteome</keyword>
<keyword evidence="5 7" id="KW-0862">Zinc</keyword>
<name>A0ABT2YGR0_9BURK</name>
<dbReference type="PANTHER" id="PTHR43660:SF1">
    <property type="entry name" value="DIPEPTIDYL CARBOXYPEPTIDASE"/>
    <property type="match status" value="1"/>
</dbReference>
<dbReference type="Gene3D" id="1.10.1370.10">
    <property type="entry name" value="Neurolysin, domain 3"/>
    <property type="match status" value="1"/>
</dbReference>
<dbReference type="Pfam" id="PF01432">
    <property type="entry name" value="Peptidase_M3"/>
    <property type="match status" value="1"/>
</dbReference>
<reference evidence="9 10" key="1">
    <citation type="submission" date="2021-11" db="EMBL/GenBank/DDBJ databases">
        <authorList>
            <person name="Liang Q."/>
            <person name="Mou H."/>
            <person name="Liu Z."/>
        </authorList>
    </citation>
    <scope>NUCLEOTIDE SEQUENCE [LARGE SCALE GENOMIC DNA]</scope>
    <source>
        <strain evidence="9 10">CHU3</strain>
    </source>
</reference>